<evidence type="ECO:0000256" key="3">
    <source>
        <dbReference type="ARBA" id="ARBA00022692"/>
    </source>
</evidence>
<feature type="transmembrane region" description="Helical" evidence="6">
    <location>
        <begin position="336"/>
        <end position="355"/>
    </location>
</feature>
<feature type="transmembrane region" description="Helical" evidence="6">
    <location>
        <begin position="404"/>
        <end position="422"/>
    </location>
</feature>
<evidence type="ECO:0000256" key="1">
    <source>
        <dbReference type="ARBA" id="ARBA00004651"/>
    </source>
</evidence>
<dbReference type="PANTHER" id="PTHR23528">
    <property type="match status" value="1"/>
</dbReference>
<dbReference type="Gene3D" id="1.20.1250.20">
    <property type="entry name" value="MFS general substrate transporter like domains"/>
    <property type="match status" value="2"/>
</dbReference>
<feature type="transmembrane region" description="Helical" evidence="6">
    <location>
        <begin position="313"/>
        <end position="330"/>
    </location>
</feature>
<feature type="transmembrane region" description="Helical" evidence="6">
    <location>
        <begin position="279"/>
        <end position="301"/>
    </location>
</feature>
<dbReference type="PROSITE" id="PS00216">
    <property type="entry name" value="SUGAR_TRANSPORT_1"/>
    <property type="match status" value="1"/>
</dbReference>
<feature type="transmembrane region" description="Helical" evidence="6">
    <location>
        <begin position="192"/>
        <end position="211"/>
    </location>
</feature>
<comment type="subcellular location">
    <subcellularLocation>
        <location evidence="1">Cell membrane</location>
        <topology evidence="1">Multi-pass membrane protein</topology>
    </subcellularLocation>
</comment>
<gene>
    <name evidence="8" type="ORF">ACFP1C_07640</name>
</gene>
<dbReference type="EMBL" id="JBHSSI010000043">
    <property type="protein sequence ID" value="MFC6260804.1"/>
    <property type="molecule type" value="Genomic_DNA"/>
</dbReference>
<dbReference type="InterPro" id="IPR036259">
    <property type="entry name" value="MFS_trans_sf"/>
</dbReference>
<evidence type="ECO:0000256" key="6">
    <source>
        <dbReference type="SAM" id="Phobius"/>
    </source>
</evidence>
<evidence type="ECO:0000256" key="5">
    <source>
        <dbReference type="ARBA" id="ARBA00023136"/>
    </source>
</evidence>
<dbReference type="RefSeq" id="WP_125688128.1">
    <property type="nucleotide sequence ID" value="NZ_JBHSSI010000043.1"/>
</dbReference>
<evidence type="ECO:0000256" key="4">
    <source>
        <dbReference type="ARBA" id="ARBA00022989"/>
    </source>
</evidence>
<protein>
    <submittedName>
        <fullName evidence="8">MFS transporter</fullName>
    </submittedName>
</protein>
<organism evidence="8 9">
    <name type="scientific">Levilactobacillus fujinensis</name>
    <dbReference type="NCBI Taxonomy" id="2486024"/>
    <lineage>
        <taxon>Bacteria</taxon>
        <taxon>Bacillati</taxon>
        <taxon>Bacillota</taxon>
        <taxon>Bacilli</taxon>
        <taxon>Lactobacillales</taxon>
        <taxon>Lactobacillaceae</taxon>
        <taxon>Levilactobacillus</taxon>
    </lineage>
</organism>
<evidence type="ECO:0000256" key="2">
    <source>
        <dbReference type="ARBA" id="ARBA00022448"/>
    </source>
</evidence>
<feature type="transmembrane region" description="Helical" evidence="6">
    <location>
        <begin position="69"/>
        <end position="91"/>
    </location>
</feature>
<evidence type="ECO:0000313" key="9">
    <source>
        <dbReference type="Proteomes" id="UP001596283"/>
    </source>
</evidence>
<dbReference type="PROSITE" id="PS50850">
    <property type="entry name" value="MFS"/>
    <property type="match status" value="1"/>
</dbReference>
<dbReference type="InterPro" id="IPR005829">
    <property type="entry name" value="Sugar_transporter_CS"/>
</dbReference>
<dbReference type="SUPFAM" id="SSF103473">
    <property type="entry name" value="MFS general substrate transporter"/>
    <property type="match status" value="1"/>
</dbReference>
<evidence type="ECO:0000259" key="7">
    <source>
        <dbReference type="PROSITE" id="PS50850"/>
    </source>
</evidence>
<feature type="transmembrane region" description="Helical" evidence="6">
    <location>
        <begin position="376"/>
        <end position="398"/>
    </location>
</feature>
<feature type="domain" description="Major facilitator superfamily (MFS) profile" evidence="7">
    <location>
        <begin position="242"/>
        <end position="426"/>
    </location>
</feature>
<feature type="transmembrane region" description="Helical" evidence="6">
    <location>
        <begin position="103"/>
        <end position="122"/>
    </location>
</feature>
<dbReference type="PANTHER" id="PTHR23528:SF1">
    <property type="entry name" value="MAJOR FACILITATOR SUPERFAMILY (MFS) PROFILE DOMAIN-CONTAINING PROTEIN"/>
    <property type="match status" value="1"/>
</dbReference>
<sequence length="426" mass="45671">MTTSSKTINNKALLPWQTPNDVQQKKFPVRTAVALAIGVVLWLGPYLALVGVLVPQQVARIDPGSKTQAIALMSTVAMIVSTIANIIEGALSDRTRSKWGRRTPWIVWGSVGTAVVILFWGKCTAIWQVVLSDSVYMIFLNMIVAPLIAVIADRTSPKYRGTISSVYALGSAAGQYGGQAFASLFLPVPYTGFMVMAGLTLLSGPIAGLILHEKSTKDMPVDQITMKNFSQNFAFPTKGAHDFYLALFGKLCIQTASFAISGYQLYILTDYIKLHGGTLQSYVTMISMILMTTAIILCIFAGPISDKIGRRKMPVILAGGLVAIGSLVPMFSTKPWIMLVYAAVVGIGMGMYNSVDQALNIEVLPDAKTAAKDLGLLNMANNGGQVFGPIFSAAIIGMVGYHGIFPLACAMAIIGSILIIFIKDVK</sequence>
<accession>A0ABW1TGP5</accession>
<keyword evidence="5 6" id="KW-0472">Membrane</keyword>
<feature type="transmembrane region" description="Helical" evidence="6">
    <location>
        <begin position="134"/>
        <end position="152"/>
    </location>
</feature>
<comment type="caution">
    <text evidence="8">The sequence shown here is derived from an EMBL/GenBank/DDBJ whole genome shotgun (WGS) entry which is preliminary data.</text>
</comment>
<dbReference type="InterPro" id="IPR020846">
    <property type="entry name" value="MFS_dom"/>
</dbReference>
<keyword evidence="2" id="KW-0813">Transport</keyword>
<feature type="transmembrane region" description="Helical" evidence="6">
    <location>
        <begin position="243"/>
        <end position="267"/>
    </location>
</feature>
<dbReference type="InterPro" id="IPR011701">
    <property type="entry name" value="MFS"/>
</dbReference>
<feature type="transmembrane region" description="Helical" evidence="6">
    <location>
        <begin position="164"/>
        <end position="186"/>
    </location>
</feature>
<keyword evidence="9" id="KW-1185">Reference proteome</keyword>
<keyword evidence="3 6" id="KW-0812">Transmembrane</keyword>
<reference evidence="9" key="1">
    <citation type="journal article" date="2019" name="Int. J. Syst. Evol. Microbiol.">
        <title>The Global Catalogue of Microorganisms (GCM) 10K type strain sequencing project: providing services to taxonomists for standard genome sequencing and annotation.</title>
        <authorList>
            <consortium name="The Broad Institute Genomics Platform"/>
            <consortium name="The Broad Institute Genome Sequencing Center for Infectious Disease"/>
            <person name="Wu L."/>
            <person name="Ma J."/>
        </authorList>
    </citation>
    <scope>NUCLEOTIDE SEQUENCE [LARGE SCALE GENOMIC DNA]</scope>
    <source>
        <strain evidence="9">CCM 8908</strain>
    </source>
</reference>
<keyword evidence="4 6" id="KW-1133">Transmembrane helix</keyword>
<dbReference type="Proteomes" id="UP001596283">
    <property type="component" value="Unassembled WGS sequence"/>
</dbReference>
<feature type="transmembrane region" description="Helical" evidence="6">
    <location>
        <begin position="32"/>
        <end position="54"/>
    </location>
</feature>
<proteinExistence type="predicted"/>
<name>A0ABW1TGP5_9LACO</name>
<dbReference type="Pfam" id="PF07690">
    <property type="entry name" value="MFS_1"/>
    <property type="match status" value="2"/>
</dbReference>
<evidence type="ECO:0000313" key="8">
    <source>
        <dbReference type="EMBL" id="MFC6260804.1"/>
    </source>
</evidence>